<keyword evidence="5" id="KW-0732">Signal</keyword>
<evidence type="ECO:0000256" key="2">
    <source>
        <dbReference type="ARBA" id="ARBA00022438"/>
    </source>
</evidence>
<comment type="caution">
    <text evidence="11">The sequence shown here is derived from an EMBL/GenBank/DDBJ whole genome shotgun (WGS) entry which is preliminary data.</text>
</comment>
<name>A0A068RPV4_9FUNG</name>
<dbReference type="PANTHER" id="PTHR12147">
    <property type="entry name" value="METALLOPEPTIDASE M28 FAMILY MEMBER"/>
    <property type="match status" value="1"/>
</dbReference>
<comment type="cofactor">
    <cofactor evidence="1">
        <name>Zn(2+)</name>
        <dbReference type="ChEBI" id="CHEBI:29105"/>
    </cofactor>
</comment>
<proteinExistence type="inferred from homology"/>
<dbReference type="PANTHER" id="PTHR12147:SF56">
    <property type="entry name" value="AMINOPEPTIDASE YDR415C-RELATED"/>
    <property type="match status" value="1"/>
</dbReference>
<dbReference type="OrthoDB" id="2214at2759"/>
<feature type="domain" description="Peptidase M28" evidence="10">
    <location>
        <begin position="54"/>
        <end position="132"/>
    </location>
</feature>
<keyword evidence="12" id="KW-1185">Reference proteome</keyword>
<evidence type="ECO:0000256" key="3">
    <source>
        <dbReference type="ARBA" id="ARBA00022670"/>
    </source>
</evidence>
<gene>
    <name evidence="11" type="ORF">LCOR_03321.1</name>
</gene>
<dbReference type="GO" id="GO:0004177">
    <property type="term" value="F:aminopeptidase activity"/>
    <property type="evidence" value="ECO:0007669"/>
    <property type="project" value="UniProtKB-KW"/>
</dbReference>
<dbReference type="GO" id="GO:0008235">
    <property type="term" value="F:metalloexopeptidase activity"/>
    <property type="evidence" value="ECO:0007669"/>
    <property type="project" value="InterPro"/>
</dbReference>
<organism evidence="11 12">
    <name type="scientific">Lichtheimia corymbifera JMRC:FSU:9682</name>
    <dbReference type="NCBI Taxonomy" id="1263082"/>
    <lineage>
        <taxon>Eukaryota</taxon>
        <taxon>Fungi</taxon>
        <taxon>Fungi incertae sedis</taxon>
        <taxon>Mucoromycota</taxon>
        <taxon>Mucoromycotina</taxon>
        <taxon>Mucoromycetes</taxon>
        <taxon>Mucorales</taxon>
        <taxon>Lichtheimiaceae</taxon>
        <taxon>Lichtheimia</taxon>
    </lineage>
</organism>
<dbReference type="STRING" id="1263082.A0A068RPV4"/>
<keyword evidence="4 9" id="KW-0479">Metal-binding</keyword>
<sequence length="246" mass="27504">MRFIDVTDHPPTVGANQLIVTDKIPDETSYGEEVQRFIDDLDTTNMEEWGQHSIIARFKGTNPDLDNEVVILGAQLDSVNQWMPPTGRSPGADDDGSGTVTILEAFRSLVFNGFEPERPVEFHWYSAEKRGCWENHMTGYIGDQGEVIGIVTDYIDGKVTKFIATLVDAYASISYVLTECGYACSDHASWGEYGYPSAFIMESKVDASNRDVRTKSDTIDKLSFDHMKELAKVDIGFAVELSHQRE</sequence>
<accession>A0A068RPV4</accession>
<dbReference type="InterPro" id="IPR007484">
    <property type="entry name" value="Peptidase_M28"/>
</dbReference>
<dbReference type="InterPro" id="IPR045175">
    <property type="entry name" value="M28_fam"/>
</dbReference>
<evidence type="ECO:0000256" key="1">
    <source>
        <dbReference type="ARBA" id="ARBA00001947"/>
    </source>
</evidence>
<dbReference type="VEuPathDB" id="FungiDB:LCOR_03321.1"/>
<dbReference type="GO" id="GO:0046872">
    <property type="term" value="F:metal ion binding"/>
    <property type="evidence" value="ECO:0007669"/>
    <property type="project" value="UniProtKB-KW"/>
</dbReference>
<evidence type="ECO:0000256" key="7">
    <source>
        <dbReference type="ARBA" id="ARBA00022833"/>
    </source>
</evidence>
<evidence type="ECO:0000256" key="8">
    <source>
        <dbReference type="ARBA" id="ARBA00043962"/>
    </source>
</evidence>
<dbReference type="Gene3D" id="3.40.630.10">
    <property type="entry name" value="Zn peptidases"/>
    <property type="match status" value="1"/>
</dbReference>
<reference evidence="11" key="1">
    <citation type="submission" date="2013-08" db="EMBL/GenBank/DDBJ databases">
        <title>Gene expansion shapes genome architecture in the human pathogen Lichtheimia corymbifera: an evolutionary genomics analysis in the ancient terrestrial Mucorales (Mucoromycotina).</title>
        <authorList>
            <person name="Schwartze V.U."/>
            <person name="Winter S."/>
            <person name="Shelest E."/>
            <person name="Marcet-Houben M."/>
            <person name="Horn F."/>
            <person name="Wehner S."/>
            <person name="Hoffmann K."/>
            <person name="Riege K."/>
            <person name="Sammeth M."/>
            <person name="Nowrousian M."/>
            <person name="Valiante V."/>
            <person name="Linde J."/>
            <person name="Jacobsen I.D."/>
            <person name="Marz M."/>
            <person name="Brakhage A.A."/>
            <person name="Gabaldon T."/>
            <person name="Bocker S."/>
            <person name="Voigt K."/>
        </authorList>
    </citation>
    <scope>NUCLEOTIDE SEQUENCE [LARGE SCALE GENOMIC DNA]</scope>
    <source>
        <strain evidence="11">FSU 9682</strain>
    </source>
</reference>
<dbReference type="AlphaFoldDB" id="A0A068RPV4"/>
<evidence type="ECO:0000256" key="5">
    <source>
        <dbReference type="ARBA" id="ARBA00022729"/>
    </source>
</evidence>
<evidence type="ECO:0000313" key="11">
    <source>
        <dbReference type="EMBL" id="CDH51760.1"/>
    </source>
</evidence>
<dbReference type="GO" id="GO:0006508">
    <property type="term" value="P:proteolysis"/>
    <property type="evidence" value="ECO:0007669"/>
    <property type="project" value="UniProtKB-KW"/>
</dbReference>
<keyword evidence="7 9" id="KW-0862">Zinc</keyword>
<protein>
    <recommendedName>
        <fullName evidence="9">Peptide hydrolase</fullName>
        <ecNumber evidence="9">3.4.-.-</ecNumber>
    </recommendedName>
</protein>
<dbReference type="SUPFAM" id="SSF53187">
    <property type="entry name" value="Zn-dependent exopeptidases"/>
    <property type="match status" value="1"/>
</dbReference>
<dbReference type="EMBL" id="CBTN010000011">
    <property type="protein sequence ID" value="CDH51760.1"/>
    <property type="molecule type" value="Genomic_DNA"/>
</dbReference>
<evidence type="ECO:0000256" key="6">
    <source>
        <dbReference type="ARBA" id="ARBA00022801"/>
    </source>
</evidence>
<keyword evidence="3 9" id="KW-0645">Protease</keyword>
<dbReference type="Pfam" id="PF04389">
    <property type="entry name" value="Peptidase_M28"/>
    <property type="match status" value="1"/>
</dbReference>
<evidence type="ECO:0000313" key="12">
    <source>
        <dbReference type="Proteomes" id="UP000027586"/>
    </source>
</evidence>
<evidence type="ECO:0000256" key="4">
    <source>
        <dbReference type="ARBA" id="ARBA00022723"/>
    </source>
</evidence>
<keyword evidence="6 9" id="KW-0378">Hydrolase</keyword>
<evidence type="ECO:0000259" key="10">
    <source>
        <dbReference type="Pfam" id="PF04389"/>
    </source>
</evidence>
<dbReference type="EC" id="3.4.-.-" evidence="9"/>
<keyword evidence="2" id="KW-0031">Aminopeptidase</keyword>
<dbReference type="Proteomes" id="UP000027586">
    <property type="component" value="Unassembled WGS sequence"/>
</dbReference>
<evidence type="ECO:0000256" key="9">
    <source>
        <dbReference type="RuleBase" id="RU361240"/>
    </source>
</evidence>
<comment type="similarity">
    <text evidence="8">Belongs to the peptidase M28 family. M28E subfamily.</text>
</comment>